<dbReference type="InterPro" id="IPR023842">
    <property type="entry name" value="Bacillithiol_biosynth_BshB1"/>
</dbReference>
<sequence>MKLDILAIAVHPDDVELGCSGTLMVHAQQGLKVGIVDLTRGELGTRGTPELRLQEAQQAARIMGVEVRENLGLADGFFRNDTKEQMAIITAVRKYRPEIVLANAMDDRHPDHGRAGKLIEDSCFLAGLRKIATSVDGVEQEAWRPKQVYHFLQDRYHEPDFVIDITPVMEKKLEAIKAFSSQFLAAKDNEPQTYISGSNFFESVIYRAKMLGKMVGVEYAEGYTSAKMIGVRSMMDLINVTT</sequence>
<dbReference type="GO" id="GO:0016811">
    <property type="term" value="F:hydrolase activity, acting on carbon-nitrogen (but not peptide) bonds, in linear amides"/>
    <property type="evidence" value="ECO:0007669"/>
    <property type="project" value="TreeGrafter"/>
</dbReference>
<dbReference type="RefSeq" id="WP_089759461.1">
    <property type="nucleotide sequence ID" value="NZ_BKAT01000004.1"/>
</dbReference>
<keyword evidence="2" id="KW-1185">Reference proteome</keyword>
<dbReference type="Proteomes" id="UP000199656">
    <property type="component" value="Unassembled WGS sequence"/>
</dbReference>
<evidence type="ECO:0000313" key="2">
    <source>
        <dbReference type="Proteomes" id="UP000199656"/>
    </source>
</evidence>
<dbReference type="EMBL" id="FNRL01000004">
    <property type="protein sequence ID" value="SEA19628.1"/>
    <property type="molecule type" value="Genomic_DNA"/>
</dbReference>
<dbReference type="PANTHER" id="PTHR12993">
    <property type="entry name" value="N-ACETYLGLUCOSAMINYL-PHOSPHATIDYLINOSITOL DE-N-ACETYLASE-RELATED"/>
    <property type="match status" value="1"/>
</dbReference>
<dbReference type="InterPro" id="IPR003737">
    <property type="entry name" value="GlcNAc_PI_deacetylase-related"/>
</dbReference>
<dbReference type="STRING" id="408074.SAMN05660909_01080"/>
<dbReference type="Pfam" id="PF02585">
    <property type="entry name" value="PIG-L"/>
    <property type="match status" value="1"/>
</dbReference>
<protein>
    <submittedName>
        <fullName evidence="1">Bacillithiol biosynthesis deacetylase BshB1</fullName>
    </submittedName>
</protein>
<gene>
    <name evidence="1" type="ORF">SAMN05660909_01080</name>
</gene>
<accession>A0A1H3Z7Z0</accession>
<evidence type="ECO:0000313" key="1">
    <source>
        <dbReference type="EMBL" id="SEA19628.1"/>
    </source>
</evidence>
<proteinExistence type="predicted"/>
<name>A0A1H3Z7Z0_9BACT</name>
<reference evidence="2" key="1">
    <citation type="submission" date="2016-10" db="EMBL/GenBank/DDBJ databases">
        <authorList>
            <person name="Varghese N."/>
            <person name="Submissions S."/>
        </authorList>
    </citation>
    <scope>NUCLEOTIDE SEQUENCE [LARGE SCALE GENOMIC DNA]</scope>
    <source>
        <strain evidence="2">DSM 23920</strain>
    </source>
</reference>
<dbReference type="PANTHER" id="PTHR12993:SF30">
    <property type="entry name" value="N-ACETYL-ALPHA-D-GLUCOSAMINYL L-MALATE DEACETYLASE 1"/>
    <property type="match status" value="1"/>
</dbReference>
<dbReference type="SUPFAM" id="SSF102588">
    <property type="entry name" value="LmbE-like"/>
    <property type="match status" value="1"/>
</dbReference>
<dbReference type="GO" id="GO:0019213">
    <property type="term" value="F:deacetylase activity"/>
    <property type="evidence" value="ECO:0007669"/>
    <property type="project" value="InterPro"/>
</dbReference>
<dbReference type="GO" id="GO:0071793">
    <property type="term" value="P:bacillithiol biosynthetic process"/>
    <property type="evidence" value="ECO:0007669"/>
    <property type="project" value="InterPro"/>
</dbReference>
<dbReference type="InterPro" id="IPR024078">
    <property type="entry name" value="LmbE-like_dom_sf"/>
</dbReference>
<dbReference type="Gene3D" id="3.40.50.10320">
    <property type="entry name" value="LmbE-like"/>
    <property type="match status" value="1"/>
</dbReference>
<dbReference type="AlphaFoldDB" id="A0A1H3Z7Z0"/>
<dbReference type="NCBIfam" id="TIGR04001">
    <property type="entry name" value="thiol_BshB1"/>
    <property type="match status" value="1"/>
</dbReference>
<organism evidence="1 2">
    <name type="scientific">Chitinophaga terrae</name>
    <name type="common">ex Kim and Jung 2007</name>
    <dbReference type="NCBI Taxonomy" id="408074"/>
    <lineage>
        <taxon>Bacteria</taxon>
        <taxon>Pseudomonadati</taxon>
        <taxon>Bacteroidota</taxon>
        <taxon>Chitinophagia</taxon>
        <taxon>Chitinophagales</taxon>
        <taxon>Chitinophagaceae</taxon>
        <taxon>Chitinophaga</taxon>
    </lineage>
</organism>
<dbReference type="OrthoDB" id="9778719at2"/>